<evidence type="ECO:0000259" key="8">
    <source>
        <dbReference type="Pfam" id="PF01895"/>
    </source>
</evidence>
<dbReference type="InterPro" id="IPR026022">
    <property type="entry name" value="PhoU_dom"/>
</dbReference>
<comment type="subcellular location">
    <subcellularLocation>
        <location evidence="1 7">Cytoplasm</location>
    </subcellularLocation>
</comment>
<dbReference type="GO" id="GO:0045936">
    <property type="term" value="P:negative regulation of phosphate metabolic process"/>
    <property type="evidence" value="ECO:0007669"/>
    <property type="project" value="InterPro"/>
</dbReference>
<protein>
    <recommendedName>
        <fullName evidence="7">Phosphate-specific transport system accessory protein PhoU</fullName>
    </recommendedName>
</protein>
<dbReference type="InterPro" id="IPR038078">
    <property type="entry name" value="PhoU-like_sf"/>
</dbReference>
<keyword evidence="6 7" id="KW-0592">Phosphate transport</keyword>
<keyword evidence="4 7" id="KW-0813">Transport</keyword>
<dbReference type="GO" id="GO:0005737">
    <property type="term" value="C:cytoplasm"/>
    <property type="evidence" value="ECO:0007669"/>
    <property type="project" value="UniProtKB-SubCell"/>
</dbReference>
<comment type="similarity">
    <text evidence="2 7">Belongs to the PhoU family.</text>
</comment>
<evidence type="ECO:0000313" key="9">
    <source>
        <dbReference type="EMBL" id="CAA9261850.1"/>
    </source>
</evidence>
<evidence type="ECO:0000256" key="1">
    <source>
        <dbReference type="ARBA" id="ARBA00004496"/>
    </source>
</evidence>
<accession>A0A6J4ITT0</accession>
<dbReference type="AlphaFoldDB" id="A0A6J4ITT0"/>
<gene>
    <name evidence="9" type="ORF">AVDCRST_MAG50-2806</name>
</gene>
<evidence type="ECO:0000256" key="5">
    <source>
        <dbReference type="ARBA" id="ARBA00022490"/>
    </source>
</evidence>
<dbReference type="GO" id="GO:0006817">
    <property type="term" value="P:phosphate ion transport"/>
    <property type="evidence" value="ECO:0007669"/>
    <property type="project" value="UniProtKB-KW"/>
</dbReference>
<organism evidence="9">
    <name type="scientific">uncultured Acidimicrobiales bacterium</name>
    <dbReference type="NCBI Taxonomy" id="310071"/>
    <lineage>
        <taxon>Bacteria</taxon>
        <taxon>Bacillati</taxon>
        <taxon>Actinomycetota</taxon>
        <taxon>Acidimicrobiia</taxon>
        <taxon>Acidimicrobiales</taxon>
        <taxon>environmental samples</taxon>
    </lineage>
</organism>
<proteinExistence type="inferred from homology"/>
<feature type="domain" description="PhoU" evidence="8">
    <location>
        <begin position="125"/>
        <end position="207"/>
    </location>
</feature>
<comment type="subunit">
    <text evidence="3 7">Homodimer.</text>
</comment>
<sequence>MSQHELRRTFHDDLAVLRGRVEAMARVVVSGTETVTAALLAGDVEAAAAVIAADAFIDAVYPTVEADVFSLVARQAPVARDLRFLMATLRVAQEIERSGDLIASVGRRVGAIDPRSLTAEVRFLLEEMGRQAAIMFRAAAGCYSVLDAEGAAWVRDADDAMDALHHRLLQQLFTASEGTVASTVELGHISRFYERVADHAVVIAERVCFVAQGEMNAGDADERTY</sequence>
<dbReference type="PANTHER" id="PTHR42930">
    <property type="entry name" value="PHOSPHATE-SPECIFIC TRANSPORT SYSTEM ACCESSORY PROTEIN PHOU"/>
    <property type="match status" value="1"/>
</dbReference>
<dbReference type="PIRSF" id="PIRSF003107">
    <property type="entry name" value="PhoU"/>
    <property type="match status" value="1"/>
</dbReference>
<dbReference type="EMBL" id="CADCTF010000130">
    <property type="protein sequence ID" value="CAA9261850.1"/>
    <property type="molecule type" value="Genomic_DNA"/>
</dbReference>
<evidence type="ECO:0000256" key="6">
    <source>
        <dbReference type="ARBA" id="ARBA00022592"/>
    </source>
</evidence>
<dbReference type="InterPro" id="IPR028366">
    <property type="entry name" value="PhoU"/>
</dbReference>
<evidence type="ECO:0000256" key="2">
    <source>
        <dbReference type="ARBA" id="ARBA00008107"/>
    </source>
</evidence>
<evidence type="ECO:0000256" key="4">
    <source>
        <dbReference type="ARBA" id="ARBA00022448"/>
    </source>
</evidence>
<dbReference type="FunFam" id="1.20.58.220:FF:000004">
    <property type="entry name" value="Phosphate-specific transport system accessory protein PhoU"/>
    <property type="match status" value="1"/>
</dbReference>
<keyword evidence="5 7" id="KW-0963">Cytoplasm</keyword>
<evidence type="ECO:0000256" key="7">
    <source>
        <dbReference type="PIRNR" id="PIRNR003107"/>
    </source>
</evidence>
<name>A0A6J4ITT0_9ACTN</name>
<dbReference type="Gene3D" id="1.20.58.220">
    <property type="entry name" value="Phosphate transport system protein phou homolog 2, domain 2"/>
    <property type="match status" value="1"/>
</dbReference>
<reference evidence="9" key="1">
    <citation type="submission" date="2020-02" db="EMBL/GenBank/DDBJ databases">
        <authorList>
            <person name="Meier V. D."/>
        </authorList>
    </citation>
    <scope>NUCLEOTIDE SEQUENCE</scope>
    <source>
        <strain evidence="9">AVDCRST_MAG50</strain>
    </source>
</reference>
<dbReference type="SUPFAM" id="SSF109755">
    <property type="entry name" value="PhoU-like"/>
    <property type="match status" value="1"/>
</dbReference>
<dbReference type="Pfam" id="PF01895">
    <property type="entry name" value="PhoU"/>
    <property type="match status" value="2"/>
</dbReference>
<dbReference type="PANTHER" id="PTHR42930:SF3">
    <property type="entry name" value="PHOSPHATE-SPECIFIC TRANSPORT SYSTEM ACCESSORY PROTEIN PHOU"/>
    <property type="match status" value="1"/>
</dbReference>
<comment type="function">
    <text evidence="7">Plays a role in the regulation of phosphate uptake.</text>
</comment>
<dbReference type="NCBIfam" id="TIGR02135">
    <property type="entry name" value="phoU_full"/>
    <property type="match status" value="1"/>
</dbReference>
<feature type="domain" description="PhoU" evidence="8">
    <location>
        <begin position="22"/>
        <end position="109"/>
    </location>
</feature>
<evidence type="ECO:0000256" key="3">
    <source>
        <dbReference type="ARBA" id="ARBA00011738"/>
    </source>
</evidence>
<dbReference type="GO" id="GO:0030643">
    <property type="term" value="P:intracellular phosphate ion homeostasis"/>
    <property type="evidence" value="ECO:0007669"/>
    <property type="project" value="InterPro"/>
</dbReference>